<comment type="caution">
    <text evidence="1">The sequence shown here is derived from an EMBL/GenBank/DDBJ whole genome shotgun (WGS) entry which is preliminary data.</text>
</comment>
<evidence type="ECO:0000313" key="1">
    <source>
        <dbReference type="EMBL" id="OSQ35733.1"/>
    </source>
</evidence>
<sequence length="78" mass="8384">MSDQNDHSGIAALTICEALLLAMNDHKLLPEQEIIGVLRDSAAAHENGIGSENEMQTHRAVAALINRIIDGGNSVRRP</sequence>
<reference evidence="1 2" key="1">
    <citation type="submission" date="2014-03" db="EMBL/GenBank/DDBJ databases">
        <title>The draft genome sequence of Thalassospira mesophila JCM 18969.</title>
        <authorList>
            <person name="Lai Q."/>
            <person name="Shao Z."/>
        </authorList>
    </citation>
    <scope>NUCLEOTIDE SEQUENCE [LARGE SCALE GENOMIC DNA]</scope>
    <source>
        <strain evidence="1 2">JCM 18969</strain>
    </source>
</reference>
<dbReference type="EMBL" id="JFKA01000015">
    <property type="protein sequence ID" value="OSQ35733.1"/>
    <property type="molecule type" value="Genomic_DNA"/>
</dbReference>
<dbReference type="STRING" id="1293891.TMES_20105"/>
<keyword evidence="2" id="KW-1185">Reference proteome</keyword>
<evidence type="ECO:0000313" key="2">
    <source>
        <dbReference type="Proteomes" id="UP000193391"/>
    </source>
</evidence>
<organism evidence="1 2">
    <name type="scientific">Thalassospira mesophila</name>
    <dbReference type="NCBI Taxonomy" id="1293891"/>
    <lineage>
        <taxon>Bacteria</taxon>
        <taxon>Pseudomonadati</taxon>
        <taxon>Pseudomonadota</taxon>
        <taxon>Alphaproteobacteria</taxon>
        <taxon>Rhodospirillales</taxon>
        <taxon>Thalassospiraceae</taxon>
        <taxon>Thalassospira</taxon>
    </lineage>
</organism>
<dbReference type="AlphaFoldDB" id="A0A1Y2KVB0"/>
<dbReference type="OrthoDB" id="6172634at2"/>
<gene>
    <name evidence="1" type="ORF">TMES_20105</name>
</gene>
<proteinExistence type="predicted"/>
<protein>
    <submittedName>
        <fullName evidence="1">Uncharacterized protein</fullName>
    </submittedName>
</protein>
<dbReference type="RefSeq" id="WP_085585950.1">
    <property type="nucleotide sequence ID" value="NZ_JFKA01000015.1"/>
</dbReference>
<accession>A0A1Y2KVB0</accession>
<name>A0A1Y2KVB0_9PROT</name>
<dbReference type="Proteomes" id="UP000193391">
    <property type="component" value="Unassembled WGS sequence"/>
</dbReference>